<evidence type="ECO:0000256" key="8">
    <source>
        <dbReference type="ARBA" id="ARBA00023157"/>
    </source>
</evidence>
<keyword evidence="5" id="KW-0732">Signal</keyword>
<keyword evidence="4" id="KW-0548">Nucleotidyltransferase</keyword>
<evidence type="ECO:0000256" key="9">
    <source>
        <dbReference type="ARBA" id="ARBA00047597"/>
    </source>
</evidence>
<comment type="caution">
    <text evidence="11">The sequence shown here is derived from an EMBL/GenBank/DDBJ whole genome shotgun (WGS) entry which is preliminary data.</text>
</comment>
<dbReference type="InterPro" id="IPR000768">
    <property type="entry name" value="ART"/>
</dbReference>
<keyword evidence="6 10" id="KW-0521">NADP</keyword>
<dbReference type="EC" id="2.4.2.31" evidence="10"/>
<dbReference type="PROSITE" id="PS01291">
    <property type="entry name" value="ART"/>
    <property type="match status" value="1"/>
</dbReference>
<evidence type="ECO:0000256" key="4">
    <source>
        <dbReference type="ARBA" id="ARBA00022695"/>
    </source>
</evidence>
<comment type="catalytic activity">
    <reaction evidence="9 10">
        <text>L-arginyl-[protein] + NAD(+) = N(omega)-(ADP-D-ribosyl)-L-arginyl-[protein] + nicotinamide + H(+)</text>
        <dbReference type="Rhea" id="RHEA:19149"/>
        <dbReference type="Rhea" id="RHEA-COMP:10532"/>
        <dbReference type="Rhea" id="RHEA-COMP:15087"/>
        <dbReference type="ChEBI" id="CHEBI:15378"/>
        <dbReference type="ChEBI" id="CHEBI:17154"/>
        <dbReference type="ChEBI" id="CHEBI:29965"/>
        <dbReference type="ChEBI" id="CHEBI:57540"/>
        <dbReference type="ChEBI" id="CHEBI:142554"/>
        <dbReference type="EC" id="2.4.2.31"/>
    </reaction>
</comment>
<dbReference type="Gene3D" id="3.90.176.10">
    <property type="entry name" value="Toxin ADP-ribosyltransferase, Chain A, domain 1"/>
    <property type="match status" value="1"/>
</dbReference>
<comment type="similarity">
    <text evidence="1 10">Belongs to the Arg-specific ADP-ribosyltransferase family.</text>
</comment>
<evidence type="ECO:0000256" key="1">
    <source>
        <dbReference type="ARBA" id="ARBA00009558"/>
    </source>
</evidence>
<sequence length="268" mass="30417">PLLLVLLAGTLATGTPLRRTDFGSAIREIELNMALNSFDDQYRGCRTKMVKRLPKLNRTEFVTDSDYAETWVKARDKWYSRASTGSQLRPEQAIALIAYSMEEGLYREFNKAVRGAGSSRREYLRNFPFKVLHFLLTEALDDLRKAKSHPRCLDVYRGIDGIRFITQPGQTIRFGQFASTSLLKNVSEYYGTDTLFEVNTCHGANIRNFSNYPEEEEVLIPPFETFKVTSVTSQGDKKQIQLRSHSVYSKFNCAWLRGDIPGVGTGTG</sequence>
<dbReference type="AlphaFoldDB" id="A0A851CGS9"/>
<evidence type="ECO:0000256" key="3">
    <source>
        <dbReference type="ARBA" id="ARBA00022679"/>
    </source>
</evidence>
<feature type="non-terminal residue" evidence="11">
    <location>
        <position position="268"/>
    </location>
</feature>
<keyword evidence="7 10" id="KW-0520">NAD</keyword>
<dbReference type="GO" id="GO:0005615">
    <property type="term" value="C:extracellular space"/>
    <property type="evidence" value="ECO:0007669"/>
    <property type="project" value="UniProtKB-ARBA"/>
</dbReference>
<dbReference type="PRINTS" id="PR00970">
    <property type="entry name" value="RIBTRNSFRASE"/>
</dbReference>
<dbReference type="PROSITE" id="PS51996">
    <property type="entry name" value="TR_MART"/>
    <property type="match status" value="1"/>
</dbReference>
<keyword evidence="3 10" id="KW-0808">Transferase</keyword>
<evidence type="ECO:0000313" key="11">
    <source>
        <dbReference type="EMBL" id="NWI55316.1"/>
    </source>
</evidence>
<dbReference type="GO" id="GO:0046677">
    <property type="term" value="P:response to antibiotic"/>
    <property type="evidence" value="ECO:0007669"/>
    <property type="project" value="UniProtKB-ARBA"/>
</dbReference>
<dbReference type="SUPFAM" id="SSF56399">
    <property type="entry name" value="ADP-ribosylation"/>
    <property type="match status" value="1"/>
</dbReference>
<dbReference type="GO" id="GO:0106274">
    <property type="term" value="F:NAD+-protein-arginine ADP-ribosyltransferase activity"/>
    <property type="evidence" value="ECO:0007669"/>
    <property type="project" value="UniProtKB-EC"/>
</dbReference>
<dbReference type="GO" id="GO:0044194">
    <property type="term" value="C:cytolytic granule"/>
    <property type="evidence" value="ECO:0007669"/>
    <property type="project" value="UniProtKB-ARBA"/>
</dbReference>
<name>A0A851CGS9_CALVR</name>
<dbReference type="FunFam" id="3.90.176.10:FF:000001">
    <property type="entry name" value="NAD(P)(+)--arginine ADP-ribosyltransferase"/>
    <property type="match status" value="1"/>
</dbReference>
<dbReference type="PANTHER" id="PTHR10339:SF19">
    <property type="entry name" value="GPI-LINKED NAD(P)(+)--ARGININE ADP-RIBOSYLTRANSFERASE 1"/>
    <property type="match status" value="1"/>
</dbReference>
<proteinExistence type="inferred from homology"/>
<dbReference type="Pfam" id="PF01129">
    <property type="entry name" value="ART"/>
    <property type="match status" value="1"/>
</dbReference>
<keyword evidence="12" id="KW-1185">Reference proteome</keyword>
<reference evidence="11" key="1">
    <citation type="submission" date="2019-10" db="EMBL/GenBank/DDBJ databases">
        <title>Bird 10,000 Genomes (B10K) Project - Family phase.</title>
        <authorList>
            <person name="Zhang G."/>
        </authorList>
    </citation>
    <scope>NUCLEOTIDE SEQUENCE</scope>
    <source>
        <strain evidence="11">B10K-DU-002-55</strain>
        <tissue evidence="11">Muscle</tissue>
    </source>
</reference>
<dbReference type="EMBL" id="WEIV01015989">
    <property type="protein sequence ID" value="NWI55316.1"/>
    <property type="molecule type" value="Genomic_DNA"/>
</dbReference>
<accession>A0A851CGS9</accession>
<evidence type="ECO:0000256" key="6">
    <source>
        <dbReference type="ARBA" id="ARBA00022857"/>
    </source>
</evidence>
<gene>
    <name evidence="11" type="primary">Nrt2_2</name>
    <name evidence="11" type="ORF">CALVIR_R13538</name>
</gene>
<dbReference type="Proteomes" id="UP000642973">
    <property type="component" value="Unassembled WGS sequence"/>
</dbReference>
<evidence type="ECO:0000313" key="12">
    <source>
        <dbReference type="Proteomes" id="UP000642973"/>
    </source>
</evidence>
<keyword evidence="8" id="KW-1015">Disulfide bond</keyword>
<dbReference type="PANTHER" id="PTHR10339">
    <property type="entry name" value="ADP-RIBOSYLTRANSFERASE"/>
    <property type="match status" value="1"/>
</dbReference>
<dbReference type="GO" id="GO:0003950">
    <property type="term" value="F:NAD+ poly-ADP-ribosyltransferase activity"/>
    <property type="evidence" value="ECO:0007669"/>
    <property type="project" value="UniProtKB-ARBA"/>
</dbReference>
<organism evidence="11 12">
    <name type="scientific">Calyptomena viridis</name>
    <name type="common">Lesser green broadbill</name>
    <dbReference type="NCBI Taxonomy" id="135972"/>
    <lineage>
        <taxon>Eukaryota</taxon>
        <taxon>Metazoa</taxon>
        <taxon>Chordata</taxon>
        <taxon>Craniata</taxon>
        <taxon>Vertebrata</taxon>
        <taxon>Euteleostomi</taxon>
        <taxon>Archelosauria</taxon>
        <taxon>Archosauria</taxon>
        <taxon>Dinosauria</taxon>
        <taxon>Saurischia</taxon>
        <taxon>Theropoda</taxon>
        <taxon>Coelurosauria</taxon>
        <taxon>Aves</taxon>
        <taxon>Neognathae</taxon>
        <taxon>Neoaves</taxon>
        <taxon>Telluraves</taxon>
        <taxon>Australaves</taxon>
        <taxon>Passeriformes</taxon>
        <taxon>Eurylaimidae</taxon>
        <taxon>Calyptomena</taxon>
    </lineage>
</organism>
<protein>
    <recommendedName>
        <fullName evidence="10">NAD(P)(+)--arginine ADP-ribosyltransferase</fullName>
        <ecNumber evidence="10">2.4.2.31</ecNumber>
    </recommendedName>
    <alternativeName>
        <fullName evidence="10">Mono(ADP-ribosyl)transferase</fullName>
    </alternativeName>
</protein>
<feature type="non-terminal residue" evidence="11">
    <location>
        <position position="1"/>
    </location>
</feature>
<keyword evidence="2 10" id="KW-0328">Glycosyltransferase</keyword>
<dbReference type="GO" id="GO:0016779">
    <property type="term" value="F:nucleotidyltransferase activity"/>
    <property type="evidence" value="ECO:0007669"/>
    <property type="project" value="UniProtKB-KW"/>
</dbReference>
<evidence type="ECO:0000256" key="7">
    <source>
        <dbReference type="ARBA" id="ARBA00023027"/>
    </source>
</evidence>
<evidence type="ECO:0000256" key="2">
    <source>
        <dbReference type="ARBA" id="ARBA00022676"/>
    </source>
</evidence>
<evidence type="ECO:0000256" key="5">
    <source>
        <dbReference type="ARBA" id="ARBA00022729"/>
    </source>
</evidence>
<dbReference type="InterPro" id="IPR050999">
    <property type="entry name" value="ADP-ribosyltransferase_ARG"/>
</dbReference>
<evidence type="ECO:0000256" key="10">
    <source>
        <dbReference type="RuleBase" id="RU361228"/>
    </source>
</evidence>